<keyword evidence="4" id="KW-1185">Reference proteome</keyword>
<proteinExistence type="predicted"/>
<evidence type="ECO:0000313" key="4">
    <source>
        <dbReference type="Proteomes" id="UP001621418"/>
    </source>
</evidence>
<dbReference type="Proteomes" id="UP001621418">
    <property type="component" value="Chromosome"/>
</dbReference>
<evidence type="ECO:0000256" key="2">
    <source>
        <dbReference type="SAM" id="SignalP"/>
    </source>
</evidence>
<dbReference type="Gene3D" id="2.10.300.10">
    <property type="entry name" value="Porin MspA ribbon domain"/>
    <property type="match status" value="1"/>
</dbReference>
<name>A0ABZ1N0G4_9NOCA</name>
<dbReference type="Gene3D" id="2.60.40.1650">
    <property type="entry name" value="Porin MspA (Ig-like beta-sandwich domain)"/>
    <property type="match status" value="1"/>
</dbReference>
<dbReference type="RefSeq" id="WP_405145585.1">
    <property type="nucleotide sequence ID" value="NZ_CP109527.1"/>
</dbReference>
<gene>
    <name evidence="3" type="ORF">OG308_18755</name>
</gene>
<keyword evidence="1 2" id="KW-0732">Signal</keyword>
<evidence type="ECO:0000313" key="3">
    <source>
        <dbReference type="EMBL" id="WTY33386.1"/>
    </source>
</evidence>
<organism evidence="3 4">
    <name type="scientific">Nocardia salmonicida</name>
    <dbReference type="NCBI Taxonomy" id="53431"/>
    <lineage>
        <taxon>Bacteria</taxon>
        <taxon>Bacillati</taxon>
        <taxon>Actinomycetota</taxon>
        <taxon>Actinomycetes</taxon>
        <taxon>Mycobacteriales</taxon>
        <taxon>Nocardiaceae</taxon>
        <taxon>Nocardia</taxon>
    </lineage>
</organism>
<protein>
    <submittedName>
        <fullName evidence="3">MspA family porin</fullName>
    </submittedName>
</protein>
<sequence>MRGTIVLAPRALRMVAMASAIAVGLAMGAGSAAAGIDSSSIVLDGKNRTVEAVQSDTRIDFVAPLDGNPLTHEWFHSGAASYLVTGPEAEAWSGHLIVGYQVGYPATLDGRIKFEWSTPSLGLEVGADGPTVKLDGLIPRAGIELAAGFGPGIREVEVAGGEISGAEGVLRLSGFHGTVTGVLGQTNVRPFVKIVGSTGDTVVTYGRTFSI</sequence>
<dbReference type="InterPro" id="IPR015286">
    <property type="entry name" value="Porin_fam_mycobact-type"/>
</dbReference>
<dbReference type="EMBL" id="CP109527">
    <property type="protein sequence ID" value="WTY33386.1"/>
    <property type="molecule type" value="Genomic_DNA"/>
</dbReference>
<dbReference type="InterPro" id="IPR036435">
    <property type="entry name" value="Leukocidin/porin_MspA_sf"/>
</dbReference>
<feature type="signal peptide" evidence="2">
    <location>
        <begin position="1"/>
        <end position="34"/>
    </location>
</feature>
<feature type="chain" id="PRO_5047510924" evidence="2">
    <location>
        <begin position="35"/>
        <end position="211"/>
    </location>
</feature>
<dbReference type="SUPFAM" id="SSF56959">
    <property type="entry name" value="Leukocidin-like"/>
    <property type="match status" value="1"/>
</dbReference>
<accession>A0ABZ1N0G4</accession>
<evidence type="ECO:0000256" key="1">
    <source>
        <dbReference type="ARBA" id="ARBA00022729"/>
    </source>
</evidence>
<reference evidence="3 4" key="1">
    <citation type="submission" date="2022-10" db="EMBL/GenBank/DDBJ databases">
        <title>The complete genomes of actinobacterial strains from the NBC collection.</title>
        <authorList>
            <person name="Joergensen T.S."/>
            <person name="Alvarez Arevalo M."/>
            <person name="Sterndorff E.B."/>
            <person name="Faurdal D."/>
            <person name="Vuksanovic O."/>
            <person name="Mourched A.-S."/>
            <person name="Charusanti P."/>
            <person name="Shaw S."/>
            <person name="Blin K."/>
            <person name="Weber T."/>
        </authorList>
    </citation>
    <scope>NUCLEOTIDE SEQUENCE [LARGE SCALE GENOMIC DNA]</scope>
    <source>
        <strain evidence="3 4">NBC_01413</strain>
    </source>
</reference>
<dbReference type="Pfam" id="PF09203">
    <property type="entry name" value="MspA"/>
    <property type="match status" value="1"/>
</dbReference>